<dbReference type="AlphaFoldDB" id="A0A447ISE9"/>
<dbReference type="EMBL" id="UZWE01000062">
    <property type="protein sequence ID" value="VDS10426.1"/>
    <property type="molecule type" value="Genomic_DNA"/>
</dbReference>
<keyword evidence="1" id="KW-0732">Signal</keyword>
<keyword evidence="3" id="KW-1185">Reference proteome</keyword>
<gene>
    <name evidence="2" type="ORF">PARHAE_03641</name>
</gene>
<dbReference type="OrthoDB" id="7857490at2"/>
<proteinExistence type="predicted"/>
<name>A0A447ISE9_9RHOB</name>
<feature type="signal peptide" evidence="1">
    <location>
        <begin position="1"/>
        <end position="26"/>
    </location>
</feature>
<accession>A0A447ISE9</accession>
<evidence type="ECO:0000313" key="3">
    <source>
        <dbReference type="Proteomes" id="UP000270743"/>
    </source>
</evidence>
<evidence type="ECO:0000256" key="1">
    <source>
        <dbReference type="SAM" id="SignalP"/>
    </source>
</evidence>
<sequence>MSLGKHLVPALFACAFPGAMTGPAQAGPWPREPGQAFIALTGERDREGNSFTGFYAEYGLARRRTLGLEISHTDVGETTAMAWYQKSLDGGQGPNRLSYALGFGAIRRDGQLLPLSQAALMWGRGFSGLWDGGWLTAEARVKVAGKTEEVRVRQGMTQVEYAYLTPEIVTKLDLTVGIRPSPAWAVVNQLRLEARKDSDFSARLASSAVYDLAGPARLEIGIVVPLAGPSEPALKIGTWLEF</sequence>
<feature type="chain" id="PRO_5019104698" evidence="1">
    <location>
        <begin position="27"/>
        <end position="242"/>
    </location>
</feature>
<reference evidence="2 3" key="1">
    <citation type="submission" date="2018-12" db="EMBL/GenBank/DDBJ databases">
        <authorList>
            <person name="Criscuolo A."/>
        </authorList>
    </citation>
    <scope>NUCLEOTIDE SEQUENCE [LARGE SCALE GENOMIC DNA]</scope>
    <source>
        <strain evidence="2">ACIP1116241</strain>
    </source>
</reference>
<dbReference type="RefSeq" id="WP_126156012.1">
    <property type="nucleotide sequence ID" value="NZ_UZWE01000062.1"/>
</dbReference>
<organism evidence="2 3">
    <name type="scientific">Paracoccus haematequi</name>
    <dbReference type="NCBI Taxonomy" id="2491866"/>
    <lineage>
        <taxon>Bacteria</taxon>
        <taxon>Pseudomonadati</taxon>
        <taxon>Pseudomonadota</taxon>
        <taxon>Alphaproteobacteria</taxon>
        <taxon>Rhodobacterales</taxon>
        <taxon>Paracoccaceae</taxon>
        <taxon>Paracoccus</taxon>
    </lineage>
</organism>
<evidence type="ECO:0000313" key="2">
    <source>
        <dbReference type="EMBL" id="VDS10426.1"/>
    </source>
</evidence>
<protein>
    <submittedName>
        <fullName evidence="2">Uncharacterized protein</fullName>
    </submittedName>
</protein>
<dbReference type="Proteomes" id="UP000270743">
    <property type="component" value="Unassembled WGS sequence"/>
</dbReference>